<comment type="subcellular location">
    <subcellularLocation>
        <location evidence="6">Cytoplasm</location>
    </subcellularLocation>
</comment>
<keyword evidence="8" id="KW-1185">Reference proteome</keyword>
<evidence type="ECO:0000256" key="4">
    <source>
        <dbReference type="ARBA" id="ARBA00022679"/>
    </source>
</evidence>
<evidence type="ECO:0000256" key="3">
    <source>
        <dbReference type="ARBA" id="ARBA00022603"/>
    </source>
</evidence>
<evidence type="ECO:0000313" key="8">
    <source>
        <dbReference type="Proteomes" id="UP000606600"/>
    </source>
</evidence>
<evidence type="ECO:0000256" key="5">
    <source>
        <dbReference type="ARBA" id="ARBA00022691"/>
    </source>
</evidence>
<dbReference type="PANTHER" id="PTHR13393">
    <property type="entry name" value="SAM-DEPENDENT METHYLTRANSFERASE"/>
    <property type="match status" value="1"/>
</dbReference>
<evidence type="ECO:0000256" key="1">
    <source>
        <dbReference type="ARBA" id="ARBA00022490"/>
    </source>
</evidence>
<comment type="similarity">
    <text evidence="6">Belongs to the methyltransferase superfamily. METTL16/RlmF family.</text>
</comment>
<accession>A0ABR7WMW9</accession>
<dbReference type="HAMAP" id="MF_01848">
    <property type="entry name" value="23SrRNA_methyltr_F"/>
    <property type="match status" value="1"/>
</dbReference>
<keyword evidence="2 6" id="KW-0698">rRNA processing</keyword>
<proteinExistence type="inferred from homology"/>
<keyword evidence="1 6" id="KW-0963">Cytoplasm</keyword>
<keyword evidence="4 6" id="KW-0808">Transferase</keyword>
<evidence type="ECO:0000256" key="2">
    <source>
        <dbReference type="ARBA" id="ARBA00022552"/>
    </source>
</evidence>
<dbReference type="NCBIfam" id="NF008725">
    <property type="entry name" value="PRK11727.1"/>
    <property type="match status" value="1"/>
</dbReference>
<name>A0ABR7WMW9_9SPHI</name>
<dbReference type="PIRSF" id="PIRSF029038">
    <property type="entry name" value="Mtase_YbiN_prd"/>
    <property type="match status" value="1"/>
</dbReference>
<dbReference type="Gene3D" id="3.40.50.150">
    <property type="entry name" value="Vaccinia Virus protein VP39"/>
    <property type="match status" value="1"/>
</dbReference>
<sequence length="327" mass="36302">MPSAEKQKPAEKESLHPRNLHRAGYDFDKLIKASPTLRPFVKLNQYEIESIDFADAEAVKELNRALLKLFYGINYWDIPAGYLCPPIPGRADYIHYIADLLAEGYGGAIPTGKSIKVLDIGVGANCVYPLIGNSVYGWQFTGTDTDAEAIRWANKIASANPELSSSIKIRPQSNKANIFKGAITQGEIFDITICNPPFHASLKDAQAGTLKKLQNLNNGKPQQPQLNFGGKNTELWYPGGEVAFIRNMVDQSALFADKVLWFSTLVSKKDTLAAVYRALSKVKAIEVKTINMAQGQKVSRIVAWTFLSEAAQRTWRNTYWKGTESNI</sequence>
<dbReference type="InterPro" id="IPR010286">
    <property type="entry name" value="METTL16/RlmF"/>
</dbReference>
<comment type="catalytic activity">
    <reaction evidence="6">
        <text>adenosine(1618) in 23S rRNA + S-adenosyl-L-methionine = N(6)-methyladenosine(1618) in 23S rRNA + S-adenosyl-L-homocysteine + H(+)</text>
        <dbReference type="Rhea" id="RHEA:16497"/>
        <dbReference type="Rhea" id="RHEA-COMP:10229"/>
        <dbReference type="Rhea" id="RHEA-COMP:10231"/>
        <dbReference type="ChEBI" id="CHEBI:15378"/>
        <dbReference type="ChEBI" id="CHEBI:57856"/>
        <dbReference type="ChEBI" id="CHEBI:59789"/>
        <dbReference type="ChEBI" id="CHEBI:74411"/>
        <dbReference type="ChEBI" id="CHEBI:74449"/>
        <dbReference type="EC" id="2.1.1.181"/>
    </reaction>
</comment>
<dbReference type="InterPro" id="IPR029063">
    <property type="entry name" value="SAM-dependent_MTases_sf"/>
</dbReference>
<dbReference type="EC" id="2.1.1.181" evidence="6"/>
<dbReference type="InterPro" id="IPR016909">
    <property type="entry name" value="rRNA_lsu_MeTfrase_F"/>
</dbReference>
<dbReference type="EMBL" id="JACWMY010000003">
    <property type="protein sequence ID" value="MBD1363671.1"/>
    <property type="molecule type" value="Genomic_DNA"/>
</dbReference>
<keyword evidence="3 6" id="KW-0489">Methyltransferase</keyword>
<dbReference type="SUPFAM" id="SSF53335">
    <property type="entry name" value="S-adenosyl-L-methionine-dependent methyltransferases"/>
    <property type="match status" value="1"/>
</dbReference>
<dbReference type="Pfam" id="PF05971">
    <property type="entry name" value="Methyltransf_10"/>
    <property type="match status" value="1"/>
</dbReference>
<comment type="function">
    <text evidence="6">Specifically methylates the adenine in position 1618 of 23S rRNA.</text>
</comment>
<comment type="caution">
    <text evidence="7">The sequence shown here is derived from an EMBL/GenBank/DDBJ whole genome shotgun (WGS) entry which is preliminary data.</text>
</comment>
<dbReference type="PANTHER" id="PTHR13393:SF0">
    <property type="entry name" value="RNA N6-ADENOSINE-METHYLTRANSFERASE METTL16"/>
    <property type="match status" value="1"/>
</dbReference>
<dbReference type="Proteomes" id="UP000606600">
    <property type="component" value="Unassembled WGS sequence"/>
</dbReference>
<dbReference type="GO" id="GO:0052907">
    <property type="term" value="F:23S rRNA (adenine(1618)-N(6))-methyltransferase activity"/>
    <property type="evidence" value="ECO:0007669"/>
    <property type="project" value="UniProtKB-EC"/>
</dbReference>
<keyword evidence="5 6" id="KW-0949">S-adenosyl-L-methionine</keyword>
<dbReference type="CDD" id="cd02440">
    <property type="entry name" value="AdoMet_MTases"/>
    <property type="match status" value="1"/>
</dbReference>
<protein>
    <recommendedName>
        <fullName evidence="6">Ribosomal RNA large subunit methyltransferase F</fullName>
        <ecNumber evidence="6">2.1.1.181</ecNumber>
    </recommendedName>
    <alternativeName>
        <fullName evidence="6">23S rRNA mA1618 methyltransferase</fullName>
    </alternativeName>
    <alternativeName>
        <fullName evidence="6">rRNA adenine N-6-methyltransferase</fullName>
    </alternativeName>
</protein>
<reference evidence="7 8" key="1">
    <citation type="submission" date="2020-09" db="EMBL/GenBank/DDBJ databases">
        <title>Novel species of Mucilaginibacter isolated from a glacier on the Tibetan Plateau.</title>
        <authorList>
            <person name="Liu Q."/>
            <person name="Xin Y.-H."/>
        </authorList>
    </citation>
    <scope>NUCLEOTIDE SEQUENCE [LARGE SCALE GENOMIC DNA]</scope>
    <source>
        <strain evidence="7 8">ZT4R22</strain>
    </source>
</reference>
<organism evidence="7 8">
    <name type="scientific">Mucilaginibacter pankratovii</name>
    <dbReference type="NCBI Taxonomy" id="2772110"/>
    <lineage>
        <taxon>Bacteria</taxon>
        <taxon>Pseudomonadati</taxon>
        <taxon>Bacteroidota</taxon>
        <taxon>Sphingobacteriia</taxon>
        <taxon>Sphingobacteriales</taxon>
        <taxon>Sphingobacteriaceae</taxon>
        <taxon>Mucilaginibacter</taxon>
    </lineage>
</organism>
<evidence type="ECO:0000313" key="7">
    <source>
        <dbReference type="EMBL" id="MBD1363671.1"/>
    </source>
</evidence>
<dbReference type="RefSeq" id="WP_191188339.1">
    <property type="nucleotide sequence ID" value="NZ_JACWMY010000003.1"/>
</dbReference>
<gene>
    <name evidence="6 7" type="primary">rlmF</name>
    <name evidence="7" type="ORF">IDJ77_07605</name>
</gene>
<evidence type="ECO:0000256" key="6">
    <source>
        <dbReference type="HAMAP-Rule" id="MF_01848"/>
    </source>
</evidence>